<accession>A0A835YWZ1</accession>
<feature type="binding site" evidence="12">
    <location>
        <position position="215"/>
    </location>
    <ligand>
        <name>Ca(2+)</name>
        <dbReference type="ChEBI" id="CHEBI:29108"/>
    </ligand>
</feature>
<evidence type="ECO:0000256" key="10">
    <source>
        <dbReference type="PIRSR" id="PIRSR605959-1"/>
    </source>
</evidence>
<dbReference type="Pfam" id="PF01557">
    <property type="entry name" value="FAA_hydrolase"/>
    <property type="match status" value="1"/>
</dbReference>
<evidence type="ECO:0000256" key="5">
    <source>
        <dbReference type="ARBA" id="ARBA00022801"/>
    </source>
</evidence>
<dbReference type="NCBIfam" id="TIGR01266">
    <property type="entry name" value="fum_ac_acetase"/>
    <property type="match status" value="1"/>
</dbReference>
<evidence type="ECO:0000313" key="16">
    <source>
        <dbReference type="EMBL" id="KAG5178654.1"/>
    </source>
</evidence>
<feature type="binding site" evidence="12">
    <location>
        <position position="139"/>
    </location>
    <ligand>
        <name>Ca(2+)</name>
        <dbReference type="ChEBI" id="CHEBI:29108"/>
    </ligand>
</feature>
<evidence type="ECO:0000256" key="7">
    <source>
        <dbReference type="ARBA" id="ARBA00022842"/>
    </source>
</evidence>
<protein>
    <recommendedName>
        <fullName evidence="3 13">Fumarylacetoacetase</fullName>
        <ecNumber evidence="3 13">3.7.1.2</ecNumber>
    </recommendedName>
    <alternativeName>
        <fullName evidence="13">Fumarylacetoacetate hydrolase</fullName>
    </alternativeName>
</protein>
<feature type="binding site" evidence="11">
    <location>
        <position position="256"/>
    </location>
    <ligand>
        <name>substrate</name>
    </ligand>
</feature>
<dbReference type="GO" id="GO:0004334">
    <property type="term" value="F:fumarylacetoacetase activity"/>
    <property type="evidence" value="ECO:0007669"/>
    <property type="project" value="UniProtKB-UniRule"/>
</dbReference>
<feature type="binding site" evidence="12">
    <location>
        <position position="249"/>
    </location>
    <ligand>
        <name>Mg(2+)</name>
        <dbReference type="ChEBI" id="CHEBI:18420"/>
    </ligand>
</feature>
<dbReference type="EMBL" id="JAFCMP010000514">
    <property type="protein sequence ID" value="KAG5178654.1"/>
    <property type="molecule type" value="Genomic_DNA"/>
</dbReference>
<organism evidence="16 17">
    <name type="scientific">Tribonema minus</name>
    <dbReference type="NCBI Taxonomy" id="303371"/>
    <lineage>
        <taxon>Eukaryota</taxon>
        <taxon>Sar</taxon>
        <taxon>Stramenopiles</taxon>
        <taxon>Ochrophyta</taxon>
        <taxon>PX clade</taxon>
        <taxon>Xanthophyceae</taxon>
        <taxon>Tribonematales</taxon>
        <taxon>Tribonemataceae</taxon>
        <taxon>Tribonema</taxon>
    </lineage>
</organism>
<comment type="cofactor">
    <cofactor evidence="13">
        <name>Mg(2+)</name>
        <dbReference type="ChEBI" id="CHEBI:18420"/>
    </cofactor>
    <cofactor evidence="13">
        <name>Ca(2+)</name>
        <dbReference type="ChEBI" id="CHEBI:29108"/>
    </cofactor>
</comment>
<keyword evidence="4 12" id="KW-0479">Metal-binding</keyword>
<comment type="similarity">
    <text evidence="2 13">Belongs to the FAH family.</text>
</comment>
<feature type="binding site" evidence="11">
    <location>
        <position position="155"/>
    </location>
    <ligand>
        <name>substrate</name>
    </ligand>
</feature>
<dbReference type="InterPro" id="IPR015377">
    <property type="entry name" value="Fumarylacetoacetase_N"/>
</dbReference>
<evidence type="ECO:0000313" key="17">
    <source>
        <dbReference type="Proteomes" id="UP000664859"/>
    </source>
</evidence>
<dbReference type="UniPathway" id="UPA00139">
    <property type="reaction ID" value="UER00341"/>
</dbReference>
<dbReference type="Pfam" id="PF09298">
    <property type="entry name" value="FAA_hydrolase_N"/>
    <property type="match status" value="1"/>
</dbReference>
<dbReference type="GO" id="GO:0006559">
    <property type="term" value="P:L-phenylalanine catabolic process"/>
    <property type="evidence" value="ECO:0007669"/>
    <property type="project" value="UniProtKB-UniRule"/>
</dbReference>
<dbReference type="SUPFAM" id="SSF56529">
    <property type="entry name" value="FAH"/>
    <property type="match status" value="1"/>
</dbReference>
<dbReference type="SUPFAM" id="SSF63433">
    <property type="entry name" value="Fumarylacetoacetate hydrolase, FAH, N-terminal domain"/>
    <property type="match status" value="1"/>
</dbReference>
<dbReference type="EC" id="3.7.1.2" evidence="3 13"/>
<feature type="binding site" evidence="11">
    <location>
        <position position="370"/>
    </location>
    <ligand>
        <name>substrate</name>
    </ligand>
</feature>
<comment type="pathway">
    <text evidence="1 13">Amino-acid degradation; L-phenylalanine degradation; acetoacetate and fumarate from L-phenylalanine: step 6/6.</text>
</comment>
<keyword evidence="7 12" id="KW-0460">Magnesium</keyword>
<evidence type="ECO:0000256" key="3">
    <source>
        <dbReference type="ARBA" id="ARBA00012094"/>
    </source>
</evidence>
<reference evidence="16" key="1">
    <citation type="submission" date="2021-02" db="EMBL/GenBank/DDBJ databases">
        <title>First Annotated Genome of the Yellow-green Alga Tribonema minus.</title>
        <authorList>
            <person name="Mahan K.M."/>
        </authorList>
    </citation>
    <scope>NUCLEOTIDE SEQUENCE</scope>
    <source>
        <strain evidence="16">UTEX B ZZ1240</strain>
    </source>
</reference>
<dbReference type="InterPro" id="IPR005959">
    <property type="entry name" value="Fumarylacetoacetase"/>
</dbReference>
<feature type="binding site" evidence="12">
    <location>
        <position position="273"/>
    </location>
    <ligand>
        <name>Mg(2+)</name>
        <dbReference type="ChEBI" id="CHEBI:18420"/>
    </ligand>
</feature>
<evidence type="ECO:0000256" key="12">
    <source>
        <dbReference type="PIRSR" id="PIRSR605959-3"/>
    </source>
</evidence>
<proteinExistence type="inferred from homology"/>
<sequence>MPPQLRSFIEVDPESPFPIQNLPYGIFSPKSQSSDEGDNSQCRVGVALGTKVVDLAVLAEAGIFDGAFDAVAAFRSPTLNAFMSLGPAAWRAARAALQAALSADGPRSLAGNASLLRACVRERSDVALHLPADIGDYTDFFSCREHATACGTMFRGAANALNPNWLCLPVAYHGRASSVVLSGAAVRRPNGQRARDPKDPSQGPVFGPSTKLDYELEVAFFVGTGTEMGEVLSIEQARDHVFGCVLLNDWSARDVQTWEYVPLGPFLSKSFCSSISPWVVPMAALEPFAAPTSGGSVQDPPPLAYLHDARYGSYDCVLEVAIQPAGAPAPPVTVSRSNMACLHWTMAQQLAHHTSGGCPLRPGDLMGSGTISAATGLPAPAAGSGGGAGGGGGGRDAVGERGTRAFLLDGDTVVLRGYCQGDGYRVGFGDCVGTVLPALDRGEFESDGVQ</sequence>
<feature type="binding site" evidence="12">
    <location>
        <position position="249"/>
    </location>
    <ligand>
        <name>Ca(2+)</name>
        <dbReference type="ChEBI" id="CHEBI:29108"/>
    </ligand>
</feature>
<evidence type="ECO:0000256" key="9">
    <source>
        <dbReference type="ARBA" id="ARBA00023232"/>
    </source>
</evidence>
<gene>
    <name evidence="16" type="ORF">JKP88DRAFT_196341</name>
</gene>
<dbReference type="InterPro" id="IPR011234">
    <property type="entry name" value="Fumarylacetoacetase-like_C"/>
</dbReference>
<dbReference type="Gene3D" id="3.90.850.10">
    <property type="entry name" value="Fumarylacetoacetase-like, C-terminal domain"/>
    <property type="match status" value="1"/>
</dbReference>
<dbReference type="Proteomes" id="UP000664859">
    <property type="component" value="Unassembled WGS sequence"/>
</dbReference>
<feature type="binding site" evidence="12">
    <location>
        <position position="269"/>
    </location>
    <ligand>
        <name>Mg(2+)</name>
        <dbReference type="ChEBI" id="CHEBI:18420"/>
    </ligand>
</feature>
<evidence type="ECO:0000256" key="6">
    <source>
        <dbReference type="ARBA" id="ARBA00022837"/>
    </source>
</evidence>
<keyword evidence="5 13" id="KW-0378">Hydrolase</keyword>
<evidence type="ECO:0000259" key="14">
    <source>
        <dbReference type="Pfam" id="PF01557"/>
    </source>
</evidence>
<feature type="binding site" evidence="11">
    <location>
        <position position="260"/>
    </location>
    <ligand>
        <name>substrate</name>
    </ligand>
</feature>
<dbReference type="GO" id="GO:0046872">
    <property type="term" value="F:metal ion binding"/>
    <property type="evidence" value="ECO:0007669"/>
    <property type="project" value="UniProtKB-UniRule"/>
</dbReference>
<dbReference type="PANTHER" id="PTHR43069">
    <property type="entry name" value="FUMARYLACETOACETASE"/>
    <property type="match status" value="1"/>
</dbReference>
<evidence type="ECO:0000256" key="13">
    <source>
        <dbReference type="RuleBase" id="RU366008"/>
    </source>
</evidence>
<feature type="active site" description="Proton acceptor" evidence="10">
    <location>
        <position position="146"/>
    </location>
</feature>
<dbReference type="OrthoDB" id="9971669at2759"/>
<evidence type="ECO:0000259" key="15">
    <source>
        <dbReference type="Pfam" id="PF09298"/>
    </source>
</evidence>
<dbReference type="Gene3D" id="2.30.30.230">
    <property type="entry name" value="Fumarylacetoacetase, N-terminal domain"/>
    <property type="match status" value="1"/>
</dbReference>
<keyword evidence="17" id="KW-1185">Reference proteome</keyword>
<keyword evidence="9 13" id="KW-0585">Phenylalanine catabolism</keyword>
<dbReference type="GO" id="GO:1902000">
    <property type="term" value="P:homogentisate catabolic process"/>
    <property type="evidence" value="ECO:0007669"/>
    <property type="project" value="TreeGrafter"/>
</dbReference>
<comment type="caution">
    <text evidence="16">The sequence shown here is derived from an EMBL/GenBank/DDBJ whole genome shotgun (WGS) entry which is preliminary data.</text>
</comment>
<keyword evidence="8 13" id="KW-0828">Tyrosine catabolism</keyword>
<feature type="binding site" evidence="12">
    <location>
        <position position="217"/>
    </location>
    <ligand>
        <name>Ca(2+)</name>
        <dbReference type="ChEBI" id="CHEBI:29108"/>
    </ligand>
</feature>
<feature type="domain" description="Fumarylacetoacetase-like C-terminal" evidence="14">
    <location>
        <begin position="143"/>
        <end position="435"/>
    </location>
</feature>
<evidence type="ECO:0000256" key="1">
    <source>
        <dbReference type="ARBA" id="ARBA00004782"/>
    </source>
</evidence>
<dbReference type="PANTHER" id="PTHR43069:SF2">
    <property type="entry name" value="FUMARYLACETOACETASE"/>
    <property type="match status" value="1"/>
</dbReference>
<dbReference type="InterPro" id="IPR036462">
    <property type="entry name" value="Fumarylacetoacetase_N_sf"/>
</dbReference>
<evidence type="ECO:0000256" key="11">
    <source>
        <dbReference type="PIRSR" id="PIRSR605959-2"/>
    </source>
</evidence>
<evidence type="ECO:0000256" key="2">
    <source>
        <dbReference type="ARBA" id="ARBA00010211"/>
    </source>
</evidence>
<evidence type="ECO:0000256" key="8">
    <source>
        <dbReference type="ARBA" id="ARBA00022878"/>
    </source>
</evidence>
<feature type="binding site" evidence="11">
    <location>
        <position position="141"/>
    </location>
    <ligand>
        <name>substrate</name>
    </ligand>
</feature>
<keyword evidence="6 12" id="KW-0106">Calcium</keyword>
<name>A0A835YWZ1_9STRA</name>
<dbReference type="GO" id="GO:0006572">
    <property type="term" value="P:L-tyrosine catabolic process"/>
    <property type="evidence" value="ECO:0007669"/>
    <property type="project" value="UniProtKB-UniRule"/>
</dbReference>
<dbReference type="InterPro" id="IPR036663">
    <property type="entry name" value="Fumarylacetoacetase_C_sf"/>
</dbReference>
<dbReference type="AlphaFoldDB" id="A0A835YWZ1"/>
<evidence type="ECO:0000256" key="4">
    <source>
        <dbReference type="ARBA" id="ARBA00022723"/>
    </source>
</evidence>
<comment type="catalytic activity">
    <reaction evidence="13">
        <text>4-fumarylacetoacetate + H2O = acetoacetate + fumarate + H(+)</text>
        <dbReference type="Rhea" id="RHEA:10244"/>
        <dbReference type="ChEBI" id="CHEBI:13705"/>
        <dbReference type="ChEBI" id="CHEBI:15377"/>
        <dbReference type="ChEBI" id="CHEBI:15378"/>
        <dbReference type="ChEBI" id="CHEBI:18034"/>
        <dbReference type="ChEBI" id="CHEBI:29806"/>
        <dbReference type="EC" id="3.7.1.2"/>
    </reaction>
</comment>
<feature type="domain" description="Fumarylacetoacetase N-terminal" evidence="15">
    <location>
        <begin position="20"/>
        <end position="131"/>
    </location>
</feature>